<feature type="non-terminal residue" evidence="2">
    <location>
        <position position="133"/>
    </location>
</feature>
<protein>
    <recommendedName>
        <fullName evidence="3">EamA domain-containing protein</fullName>
    </recommendedName>
</protein>
<dbReference type="EMBL" id="UINC01162056">
    <property type="protein sequence ID" value="SVD61599.1"/>
    <property type="molecule type" value="Genomic_DNA"/>
</dbReference>
<dbReference type="SUPFAM" id="SSF103481">
    <property type="entry name" value="Multidrug resistance efflux transporter EmrE"/>
    <property type="match status" value="1"/>
</dbReference>
<accession>A0A382WSJ5</accession>
<feature type="transmembrane region" description="Helical" evidence="1">
    <location>
        <begin position="109"/>
        <end position="132"/>
    </location>
</feature>
<evidence type="ECO:0000256" key="1">
    <source>
        <dbReference type="SAM" id="Phobius"/>
    </source>
</evidence>
<name>A0A382WSJ5_9ZZZZ</name>
<feature type="transmembrane region" description="Helical" evidence="1">
    <location>
        <begin position="23"/>
        <end position="47"/>
    </location>
</feature>
<keyword evidence="1" id="KW-0472">Membrane</keyword>
<dbReference type="InterPro" id="IPR037185">
    <property type="entry name" value="EmrE-like"/>
</dbReference>
<feature type="transmembrane region" description="Helical" evidence="1">
    <location>
        <begin position="86"/>
        <end position="103"/>
    </location>
</feature>
<feature type="transmembrane region" description="Helical" evidence="1">
    <location>
        <begin position="53"/>
        <end position="74"/>
    </location>
</feature>
<keyword evidence="1" id="KW-1133">Transmembrane helix</keyword>
<evidence type="ECO:0008006" key="3">
    <source>
        <dbReference type="Google" id="ProtNLM"/>
    </source>
</evidence>
<sequence length="133" mass="14579">MESQVKADKPCRDNSTSASLRPLLGGVLALISAMSFAVNVPFVALVYEHGGNIHAVNLVRPWFFLVCAVLWLLITRPSLRMPGRHIWLSLVVGTALIIEFYGVHSAIHFIPVGLAILVLYIYPIIVTVITGVM</sequence>
<gene>
    <name evidence="2" type="ORF">METZ01_LOCUS414453</name>
</gene>
<dbReference type="AlphaFoldDB" id="A0A382WSJ5"/>
<keyword evidence="1" id="KW-0812">Transmembrane</keyword>
<organism evidence="2">
    <name type="scientific">marine metagenome</name>
    <dbReference type="NCBI Taxonomy" id="408172"/>
    <lineage>
        <taxon>unclassified sequences</taxon>
        <taxon>metagenomes</taxon>
        <taxon>ecological metagenomes</taxon>
    </lineage>
</organism>
<reference evidence="2" key="1">
    <citation type="submission" date="2018-05" db="EMBL/GenBank/DDBJ databases">
        <authorList>
            <person name="Lanie J.A."/>
            <person name="Ng W.-L."/>
            <person name="Kazmierczak K.M."/>
            <person name="Andrzejewski T.M."/>
            <person name="Davidsen T.M."/>
            <person name="Wayne K.J."/>
            <person name="Tettelin H."/>
            <person name="Glass J.I."/>
            <person name="Rusch D."/>
            <person name="Podicherti R."/>
            <person name="Tsui H.-C.T."/>
            <person name="Winkler M.E."/>
        </authorList>
    </citation>
    <scope>NUCLEOTIDE SEQUENCE</scope>
</reference>
<evidence type="ECO:0000313" key="2">
    <source>
        <dbReference type="EMBL" id="SVD61599.1"/>
    </source>
</evidence>
<proteinExistence type="predicted"/>